<sequence>MRIYPILFLLLVSLTCCRKDVEVFINEDTNLDSTANNGFAGFYLLNEGNMGSNKSTLDYFDYTTGKYQRNIYAVYNPTVPKELGDVGNDIAIYGGRLYAVINASNKVEVMDARTAKRIGQIEIPNCRYIKFDKGFAYVTSYAGPIEINPNYTQKGYVAKVDTATLAIADECMVGYQPDNLEITGGKIYVANSGGYMGAGSTEKYERTVSVIDLATFKEEKRIDVAYNLHHIKADKRGDLWVTSRGDYKQLPSRLYFIDKVQQKVTDTLPIAASNYYLDGDSLYIYSTEWSYITYSNVISYAIVNTQTREVVSRSFITDGTVDEIEVPYGIMVHPVTKDIYVTDAGNYVSPGILYCFSKDGKKKWSVRTGDIPAHFVLLPKS</sequence>
<dbReference type="InterPro" id="IPR051200">
    <property type="entry name" value="Host-pathogen_enzymatic-act"/>
</dbReference>
<dbReference type="Pfam" id="PF16819">
    <property type="entry name" value="DUF5074"/>
    <property type="match status" value="1"/>
</dbReference>
<name>A0ABY6J7S6_9BACT</name>
<dbReference type="PANTHER" id="PTHR47197:SF3">
    <property type="entry name" value="DIHYDRO-HEME D1 DEHYDROGENASE"/>
    <property type="match status" value="1"/>
</dbReference>
<dbReference type="RefSeq" id="WP_244843305.1">
    <property type="nucleotide sequence ID" value="NZ_CP107006.1"/>
</dbReference>
<protein>
    <submittedName>
        <fullName evidence="1">YncE family protein</fullName>
    </submittedName>
</protein>
<evidence type="ECO:0000313" key="2">
    <source>
        <dbReference type="Proteomes" id="UP001162741"/>
    </source>
</evidence>
<accession>A0ABY6J7S6</accession>
<dbReference type="PANTHER" id="PTHR47197">
    <property type="entry name" value="PROTEIN NIRF"/>
    <property type="match status" value="1"/>
</dbReference>
<dbReference type="InterPro" id="IPR031815">
    <property type="entry name" value="DUF5074"/>
</dbReference>
<gene>
    <name evidence="1" type="ORF">MKQ68_11620</name>
</gene>
<keyword evidence="2" id="KW-1185">Reference proteome</keyword>
<dbReference type="Proteomes" id="UP001162741">
    <property type="component" value="Chromosome"/>
</dbReference>
<dbReference type="InterPro" id="IPR011048">
    <property type="entry name" value="Haem_d1_sf"/>
</dbReference>
<reference evidence="1" key="1">
    <citation type="submission" date="2022-10" db="EMBL/GenBank/DDBJ databases">
        <title>Chitinophaga sp. nov., isolated from soil.</title>
        <authorList>
            <person name="Jeon C.O."/>
        </authorList>
    </citation>
    <scope>NUCLEOTIDE SEQUENCE</scope>
    <source>
        <strain evidence="1">R8</strain>
    </source>
</reference>
<evidence type="ECO:0000313" key="1">
    <source>
        <dbReference type="EMBL" id="UYQ95750.1"/>
    </source>
</evidence>
<dbReference type="InterPro" id="IPR015943">
    <property type="entry name" value="WD40/YVTN_repeat-like_dom_sf"/>
</dbReference>
<dbReference type="Gene3D" id="2.130.10.10">
    <property type="entry name" value="YVTN repeat-like/Quinoprotein amine dehydrogenase"/>
    <property type="match status" value="1"/>
</dbReference>
<dbReference type="EMBL" id="CP107006">
    <property type="protein sequence ID" value="UYQ95750.1"/>
    <property type="molecule type" value="Genomic_DNA"/>
</dbReference>
<organism evidence="1 2">
    <name type="scientific">Chitinophaga horti</name>
    <dbReference type="NCBI Taxonomy" id="2920382"/>
    <lineage>
        <taxon>Bacteria</taxon>
        <taxon>Pseudomonadati</taxon>
        <taxon>Bacteroidota</taxon>
        <taxon>Chitinophagia</taxon>
        <taxon>Chitinophagales</taxon>
        <taxon>Chitinophagaceae</taxon>
        <taxon>Chitinophaga</taxon>
    </lineage>
</organism>
<proteinExistence type="predicted"/>
<dbReference type="SUPFAM" id="SSF51004">
    <property type="entry name" value="C-terminal (heme d1) domain of cytochrome cd1-nitrite reductase"/>
    <property type="match status" value="1"/>
</dbReference>